<evidence type="ECO:0000313" key="3">
    <source>
        <dbReference type="EMBL" id="KIH52225.1"/>
    </source>
</evidence>
<protein>
    <recommendedName>
        <fullName evidence="2">FDF domain-containing protein</fullName>
    </recommendedName>
</protein>
<evidence type="ECO:0000256" key="1">
    <source>
        <dbReference type="SAM" id="MobiDB-lite"/>
    </source>
</evidence>
<name>A0A0C2FUC7_9BILA</name>
<evidence type="ECO:0000259" key="2">
    <source>
        <dbReference type="SMART" id="SM01199"/>
    </source>
</evidence>
<dbReference type="GO" id="GO:0003729">
    <property type="term" value="F:mRNA binding"/>
    <property type="evidence" value="ECO:0007669"/>
    <property type="project" value="TreeGrafter"/>
</dbReference>
<gene>
    <name evidence="3" type="ORF">ANCDUO_17674</name>
</gene>
<reference evidence="3 4" key="1">
    <citation type="submission" date="2013-12" db="EMBL/GenBank/DDBJ databases">
        <title>Draft genome of the parsitic nematode Ancylostoma duodenale.</title>
        <authorList>
            <person name="Mitreva M."/>
        </authorList>
    </citation>
    <scope>NUCLEOTIDE SEQUENCE [LARGE SCALE GENOMIC DNA]</scope>
    <source>
        <strain evidence="3 4">Zhejiang</strain>
    </source>
</reference>
<dbReference type="InterPro" id="IPR019050">
    <property type="entry name" value="FDF_dom"/>
</dbReference>
<dbReference type="EMBL" id="KN744204">
    <property type="protein sequence ID" value="KIH52225.1"/>
    <property type="molecule type" value="Genomic_DNA"/>
</dbReference>
<feature type="domain" description="FDF" evidence="2">
    <location>
        <begin position="91"/>
        <end position="159"/>
    </location>
</feature>
<dbReference type="OrthoDB" id="5824531at2759"/>
<organism evidence="3 4">
    <name type="scientific">Ancylostoma duodenale</name>
    <dbReference type="NCBI Taxonomy" id="51022"/>
    <lineage>
        <taxon>Eukaryota</taxon>
        <taxon>Metazoa</taxon>
        <taxon>Ecdysozoa</taxon>
        <taxon>Nematoda</taxon>
        <taxon>Chromadorea</taxon>
        <taxon>Rhabditida</taxon>
        <taxon>Rhabditina</taxon>
        <taxon>Rhabditomorpha</taxon>
        <taxon>Strongyloidea</taxon>
        <taxon>Ancylostomatidae</taxon>
        <taxon>Ancylostomatinae</taxon>
        <taxon>Ancylostoma</taxon>
    </lineage>
</organism>
<dbReference type="GO" id="GO:0031087">
    <property type="term" value="P:deadenylation-independent decapping of nuclear-transcribed mRNA"/>
    <property type="evidence" value="ECO:0007669"/>
    <property type="project" value="TreeGrafter"/>
</dbReference>
<feature type="region of interest" description="Disordered" evidence="1">
    <location>
        <begin position="152"/>
        <end position="172"/>
    </location>
</feature>
<keyword evidence="4" id="KW-1185">Reference proteome</keyword>
<dbReference type="PANTHER" id="PTHR13612:SF0">
    <property type="entry name" value="ENHANCER OF MRNA-DECAPPING PROTEIN 3"/>
    <property type="match status" value="1"/>
</dbReference>
<sequence>MVDNMKEKTIRSVVQMSIDQQIHGQTVYVSETPHFRRFEPQVPVPREVLAAKVKNRGKPKGPSGNPLLDSRKLRGRIANGNDELIKPIDFDLLDTDFDFAANLEQFKREDLDDEYYESVEKQKMSQNFAHYENIIDDPTRCTSWTNILGTNTTAAGSGRISTDNKAVPERSP</sequence>
<proteinExistence type="predicted"/>
<dbReference type="SMART" id="SM01199">
    <property type="entry name" value="FDF"/>
    <property type="match status" value="1"/>
</dbReference>
<evidence type="ECO:0000313" key="4">
    <source>
        <dbReference type="Proteomes" id="UP000054047"/>
    </source>
</evidence>
<accession>A0A0C2FUC7</accession>
<dbReference type="PANTHER" id="PTHR13612">
    <property type="entry name" value="ENHANCER OF MRNA-DECAPPING PROTEIN 3"/>
    <property type="match status" value="1"/>
</dbReference>
<dbReference type="Proteomes" id="UP000054047">
    <property type="component" value="Unassembled WGS sequence"/>
</dbReference>
<feature type="compositionally biased region" description="Polar residues" evidence="1">
    <location>
        <begin position="152"/>
        <end position="164"/>
    </location>
</feature>
<dbReference type="AlphaFoldDB" id="A0A0C2FUC7"/>
<dbReference type="GO" id="GO:0033962">
    <property type="term" value="P:P-body assembly"/>
    <property type="evidence" value="ECO:0007669"/>
    <property type="project" value="TreeGrafter"/>
</dbReference>
<dbReference type="GO" id="GO:0000932">
    <property type="term" value="C:P-body"/>
    <property type="evidence" value="ECO:0007669"/>
    <property type="project" value="TreeGrafter"/>
</dbReference>